<dbReference type="Proteomes" id="UP000234503">
    <property type="component" value="Unassembled WGS sequence"/>
</dbReference>
<evidence type="ECO:0000313" key="3">
    <source>
        <dbReference type="Proteomes" id="UP000234503"/>
    </source>
</evidence>
<organism evidence="2 3">
    <name type="scientific">Chimaeribacter coloradensis</name>
    <dbReference type="NCBI Taxonomy" id="2060068"/>
    <lineage>
        <taxon>Bacteria</taxon>
        <taxon>Pseudomonadati</taxon>
        <taxon>Pseudomonadota</taxon>
        <taxon>Gammaproteobacteria</taxon>
        <taxon>Enterobacterales</taxon>
        <taxon>Yersiniaceae</taxon>
        <taxon>Chimaeribacter</taxon>
    </lineage>
</organism>
<name>A0A2N5ECV5_9GAMM</name>
<evidence type="ECO:0000256" key="1">
    <source>
        <dbReference type="SAM" id="Phobius"/>
    </source>
</evidence>
<dbReference type="RefSeq" id="WP_101821702.1">
    <property type="nucleotide sequence ID" value="NZ_PJZH01000001.1"/>
</dbReference>
<feature type="transmembrane region" description="Helical" evidence="1">
    <location>
        <begin position="99"/>
        <end position="118"/>
    </location>
</feature>
<keyword evidence="1" id="KW-0812">Transmembrane</keyword>
<feature type="transmembrane region" description="Helical" evidence="1">
    <location>
        <begin position="12"/>
        <end position="36"/>
    </location>
</feature>
<accession>A0A2N5ECV5</accession>
<feature type="transmembrane region" description="Helical" evidence="1">
    <location>
        <begin position="139"/>
        <end position="160"/>
    </location>
</feature>
<dbReference type="AlphaFoldDB" id="A0A2N5ECV5"/>
<keyword evidence="1" id="KW-1133">Transmembrane helix</keyword>
<proteinExistence type="predicted"/>
<sequence>MSSDLHTIARALRHFLICAGVIAFFSSLLFVDVIWLHNFVKEISLTEIAQEGLLAATALVYFLLARRYPAWRYGFVLLGGFLTTMLIRELDALFDLVKHGSWVYVALLVTLACLAGAATHMRSTVAGLACFVRARSYGMMICGLLCILLFSRLIGMHAIWEHVLLDGYDRTAKNVVEEGVELFGYTLCFLASVQFMRGLPRT</sequence>
<feature type="transmembrane region" description="Helical" evidence="1">
    <location>
        <begin position="48"/>
        <end position="64"/>
    </location>
</feature>
<evidence type="ECO:0000313" key="2">
    <source>
        <dbReference type="EMBL" id="PLR40375.1"/>
    </source>
</evidence>
<feature type="transmembrane region" description="Helical" evidence="1">
    <location>
        <begin position="71"/>
        <end position="87"/>
    </location>
</feature>
<gene>
    <name evidence="2" type="ORF">CYR32_01140</name>
</gene>
<dbReference type="EMBL" id="PJZH01000001">
    <property type="protein sequence ID" value="PLR40375.1"/>
    <property type="molecule type" value="Genomic_DNA"/>
</dbReference>
<protein>
    <submittedName>
        <fullName evidence="2">Uncharacterized protein</fullName>
    </submittedName>
</protein>
<reference evidence="2 3" key="1">
    <citation type="submission" date="2017-12" db="EMBL/GenBank/DDBJ databases">
        <title>Characterization of six clinical isolates of Enterochimera gen. nov., a novel genus of the Yersiniaciae family and the three species Enterochimera arupensis sp. nov., Enterochimera coloradensis sp. nov, and Enterochimera californica sp. nov.</title>
        <authorList>
            <person name="Rossi A."/>
            <person name="Fisher M."/>
        </authorList>
    </citation>
    <scope>NUCLEOTIDE SEQUENCE [LARGE SCALE GENOMIC DNA]</scope>
    <source>
        <strain evidence="3">2016-Iso4</strain>
    </source>
</reference>
<comment type="caution">
    <text evidence="2">The sequence shown here is derived from an EMBL/GenBank/DDBJ whole genome shotgun (WGS) entry which is preliminary data.</text>
</comment>
<keyword evidence="3" id="KW-1185">Reference proteome</keyword>
<keyword evidence="1" id="KW-0472">Membrane</keyword>
<dbReference type="OrthoDB" id="1425700at2"/>